<organism evidence="9 10">
    <name type="scientific">Candidatus Curtissbacteria bacterium RIFCSPHIGHO2_01_FULL_41_11</name>
    <dbReference type="NCBI Taxonomy" id="1797711"/>
    <lineage>
        <taxon>Bacteria</taxon>
        <taxon>Candidatus Curtissiibacteriota</taxon>
    </lineage>
</organism>
<sequence length="561" mass="65067">MRFKKFIPIILVIISAALLRFPFLSREFVLEEALNVKDAIAISQKGYPVVYMGEQAPQSIHLDRTPGLFFFEAISFKLLGVSEESARLVPLLFSFGQLSLIYYFSLKFFKNRHLSLFSAILFATNPYIIQNSTHIHYDGAVFAFFSTWYLFLACQKIISHQNKWQDHIKLAILFFFALFVKYDPTLIMLFVVTIFSAIYWRPFLKKLFLSSFLSASLFLGSFYLYNNAFNHPEAFFQPFLWIFEVFSQKLTASSASISQFLWSDNYYLLIRFLSWLSIPLIFLTAYAIFWIGKEKTLKKDPRIVFLCLWLFSFCFVYLAFGWSGDFPRYFAPAIPPLFLIIAITLKGNLAKSKKVFTKAAIMAFLTALSIFLFLAYRNWLFLDRITGWIPHLQIPFFAITIIGILAIIITHSNKNTRITLTLTLIFLYFFQIIAQNIHDLKSPYSLTNFYGYGGYREAGQFLKNQFHQNNLILTFDPVAYYWQGEYVDFNLFGTLHSGVNFSLITDLLSQGSFAAIALPDIYLKELENASSTYKLDYQTAIKTRFKNHVNFGGVKGIEVYY</sequence>
<keyword evidence="6 8" id="KW-1133">Transmembrane helix</keyword>
<reference evidence="9 10" key="1">
    <citation type="journal article" date="2016" name="Nat. Commun.">
        <title>Thousands of microbial genomes shed light on interconnected biogeochemical processes in an aquifer system.</title>
        <authorList>
            <person name="Anantharaman K."/>
            <person name="Brown C.T."/>
            <person name="Hug L.A."/>
            <person name="Sharon I."/>
            <person name="Castelle C.J."/>
            <person name="Probst A.J."/>
            <person name="Thomas B.C."/>
            <person name="Singh A."/>
            <person name="Wilkins M.J."/>
            <person name="Karaoz U."/>
            <person name="Brodie E.L."/>
            <person name="Williams K.H."/>
            <person name="Hubbard S.S."/>
            <person name="Banfield J.F."/>
        </authorList>
    </citation>
    <scope>NUCLEOTIDE SEQUENCE [LARGE SCALE GENOMIC DNA]</scope>
</reference>
<keyword evidence="2" id="KW-1003">Cell membrane</keyword>
<feature type="transmembrane region" description="Helical" evidence="8">
    <location>
        <begin position="207"/>
        <end position="226"/>
    </location>
</feature>
<dbReference type="Proteomes" id="UP000179102">
    <property type="component" value="Unassembled WGS sequence"/>
</dbReference>
<feature type="transmembrane region" description="Helical" evidence="8">
    <location>
        <begin position="416"/>
        <end position="434"/>
    </location>
</feature>
<evidence type="ECO:0000256" key="6">
    <source>
        <dbReference type="ARBA" id="ARBA00022989"/>
    </source>
</evidence>
<evidence type="ECO:0000313" key="10">
    <source>
        <dbReference type="Proteomes" id="UP000179102"/>
    </source>
</evidence>
<dbReference type="STRING" id="1797711.A2870_01640"/>
<keyword evidence="4" id="KW-0808">Transferase</keyword>
<feature type="transmembrane region" description="Helical" evidence="8">
    <location>
        <begin position="88"/>
        <end position="106"/>
    </location>
</feature>
<dbReference type="InterPro" id="IPR050297">
    <property type="entry name" value="LipidA_mod_glycosyltrf_83"/>
</dbReference>
<gene>
    <name evidence="9" type="ORF">A2870_01640</name>
</gene>
<evidence type="ECO:0000256" key="1">
    <source>
        <dbReference type="ARBA" id="ARBA00004651"/>
    </source>
</evidence>
<dbReference type="PANTHER" id="PTHR33908:SF11">
    <property type="entry name" value="MEMBRANE PROTEIN"/>
    <property type="match status" value="1"/>
</dbReference>
<proteinExistence type="predicted"/>
<dbReference type="PANTHER" id="PTHR33908">
    <property type="entry name" value="MANNOSYLTRANSFERASE YKCB-RELATED"/>
    <property type="match status" value="1"/>
</dbReference>
<feature type="transmembrane region" description="Helical" evidence="8">
    <location>
        <begin position="303"/>
        <end position="323"/>
    </location>
</feature>
<comment type="subcellular location">
    <subcellularLocation>
        <location evidence="1">Cell membrane</location>
        <topology evidence="1">Multi-pass membrane protein</topology>
    </subcellularLocation>
</comment>
<evidence type="ECO:0000256" key="3">
    <source>
        <dbReference type="ARBA" id="ARBA00022676"/>
    </source>
</evidence>
<feature type="transmembrane region" description="Helical" evidence="8">
    <location>
        <begin position="388"/>
        <end position="409"/>
    </location>
</feature>
<evidence type="ECO:0000313" key="9">
    <source>
        <dbReference type="EMBL" id="OGD86283.1"/>
    </source>
</evidence>
<name>A0A1F5G330_9BACT</name>
<evidence type="ECO:0000256" key="7">
    <source>
        <dbReference type="ARBA" id="ARBA00023136"/>
    </source>
</evidence>
<dbReference type="GO" id="GO:0016763">
    <property type="term" value="F:pentosyltransferase activity"/>
    <property type="evidence" value="ECO:0007669"/>
    <property type="project" value="TreeGrafter"/>
</dbReference>
<keyword evidence="3" id="KW-0328">Glycosyltransferase</keyword>
<dbReference type="AlphaFoldDB" id="A0A1F5G330"/>
<protein>
    <submittedName>
        <fullName evidence="9">Uncharacterized protein</fullName>
    </submittedName>
</protein>
<evidence type="ECO:0000256" key="8">
    <source>
        <dbReference type="SAM" id="Phobius"/>
    </source>
</evidence>
<feature type="transmembrane region" description="Helical" evidence="8">
    <location>
        <begin position="113"/>
        <end position="129"/>
    </location>
</feature>
<dbReference type="GO" id="GO:0005886">
    <property type="term" value="C:plasma membrane"/>
    <property type="evidence" value="ECO:0007669"/>
    <property type="project" value="UniProtKB-SubCell"/>
</dbReference>
<feature type="transmembrane region" description="Helical" evidence="8">
    <location>
        <begin position="359"/>
        <end position="376"/>
    </location>
</feature>
<keyword evidence="5 8" id="KW-0812">Transmembrane</keyword>
<evidence type="ECO:0000256" key="4">
    <source>
        <dbReference type="ARBA" id="ARBA00022679"/>
    </source>
</evidence>
<feature type="transmembrane region" description="Helical" evidence="8">
    <location>
        <begin position="7"/>
        <end position="25"/>
    </location>
</feature>
<comment type="caution">
    <text evidence="9">The sequence shown here is derived from an EMBL/GenBank/DDBJ whole genome shotgun (WGS) entry which is preliminary data.</text>
</comment>
<dbReference type="EMBL" id="MFAZ01000045">
    <property type="protein sequence ID" value="OGD86283.1"/>
    <property type="molecule type" value="Genomic_DNA"/>
</dbReference>
<feature type="transmembrane region" description="Helical" evidence="8">
    <location>
        <begin position="170"/>
        <end position="201"/>
    </location>
</feature>
<dbReference type="GO" id="GO:0009103">
    <property type="term" value="P:lipopolysaccharide biosynthetic process"/>
    <property type="evidence" value="ECO:0007669"/>
    <property type="project" value="UniProtKB-ARBA"/>
</dbReference>
<evidence type="ECO:0000256" key="2">
    <source>
        <dbReference type="ARBA" id="ARBA00022475"/>
    </source>
</evidence>
<evidence type="ECO:0000256" key="5">
    <source>
        <dbReference type="ARBA" id="ARBA00022692"/>
    </source>
</evidence>
<accession>A0A1F5G330</accession>
<feature type="transmembrane region" description="Helical" evidence="8">
    <location>
        <begin position="268"/>
        <end position="291"/>
    </location>
</feature>
<keyword evidence="7 8" id="KW-0472">Membrane</keyword>
<feature type="transmembrane region" description="Helical" evidence="8">
    <location>
        <begin position="329"/>
        <end position="347"/>
    </location>
</feature>